<dbReference type="STRING" id="167539.Pro_1540"/>
<gene>
    <name evidence="1" type="ordered locus">Pro_1540</name>
</gene>
<dbReference type="OrthoDB" id="9915682at2"/>
<dbReference type="RefSeq" id="WP_011125690.1">
    <property type="nucleotide sequence ID" value="NC_005042.1"/>
</dbReference>
<organism evidence="1 2">
    <name type="scientific">Prochlorococcus marinus (strain SARG / CCMP1375 / SS120)</name>
    <dbReference type="NCBI Taxonomy" id="167539"/>
    <lineage>
        <taxon>Bacteria</taxon>
        <taxon>Bacillati</taxon>
        <taxon>Cyanobacteriota</taxon>
        <taxon>Cyanophyceae</taxon>
        <taxon>Synechococcales</taxon>
        <taxon>Prochlorococcaceae</taxon>
        <taxon>Prochlorococcus</taxon>
    </lineage>
</organism>
<evidence type="ECO:0000313" key="2">
    <source>
        <dbReference type="Proteomes" id="UP000001420"/>
    </source>
</evidence>
<proteinExistence type="predicted"/>
<dbReference type="PATRIC" id="fig|167539.5.peg.1621"/>
<dbReference type="HOGENOM" id="CLU_2466523_0_0_3"/>
<dbReference type="Proteomes" id="UP000001420">
    <property type="component" value="Chromosome"/>
</dbReference>
<dbReference type="eggNOG" id="ENOG50322HX">
    <property type="taxonomic scope" value="Bacteria"/>
</dbReference>
<sequence length="88" mass="9972">MHHKLFIAMVTIFAPLSFFEQPLTELPNNCDVPYRIGLYLNETSGYRKTMGQEACDGNTTSLVAECWGQGDLPSQKRYCTAMDQENSF</sequence>
<keyword evidence="2" id="KW-1185">Reference proteome</keyword>
<dbReference type="AlphaFoldDB" id="Q7VAC4"/>
<dbReference type="EnsemblBacteria" id="AAQ00584">
    <property type="protein sequence ID" value="AAQ00584"/>
    <property type="gene ID" value="Pro_1540"/>
</dbReference>
<protein>
    <submittedName>
        <fullName evidence="1">Uncharacterized protein</fullName>
    </submittedName>
</protein>
<name>Q7VAC4_PROMA</name>
<dbReference type="KEGG" id="pma:Pro_1540"/>
<accession>Q7VAC4</accession>
<dbReference type="EMBL" id="AE017126">
    <property type="protein sequence ID" value="AAQ00584.1"/>
    <property type="molecule type" value="Genomic_DNA"/>
</dbReference>
<evidence type="ECO:0000313" key="1">
    <source>
        <dbReference type="EMBL" id="AAQ00584.1"/>
    </source>
</evidence>
<reference evidence="1 2" key="1">
    <citation type="journal article" date="2003" name="Proc. Natl. Acad. Sci. U.S.A.">
        <title>Genome sequence of the cyanobacterium Prochlorococcus marinus SS120, a nearly minimal oxyphototrophic genome.</title>
        <authorList>
            <person name="Dufresne A."/>
            <person name="Salanoubat M."/>
            <person name="Partensky F."/>
            <person name="Artiguenave F."/>
            <person name="Axmann I.M."/>
            <person name="Barbe V."/>
            <person name="Duprat S."/>
            <person name="Galperin M.Y."/>
            <person name="Koonin E.V."/>
            <person name="Le Gall F."/>
            <person name="Makarova K.S."/>
            <person name="Ostrowski M."/>
            <person name="Oztas S."/>
            <person name="Robert C."/>
            <person name="Rogozin I.B."/>
            <person name="Scanlan D.J."/>
            <person name="Tandeau de Marsac N."/>
            <person name="Weissenbach J."/>
            <person name="Wincker P."/>
            <person name="Wolf Y.I."/>
            <person name="Hess W.R."/>
        </authorList>
    </citation>
    <scope>NUCLEOTIDE SEQUENCE [LARGE SCALE GENOMIC DNA]</scope>
    <source>
        <strain evidence="2">SARG / CCMP1375 / SS120</strain>
    </source>
</reference>